<keyword evidence="1" id="KW-1133">Transmembrane helix</keyword>
<protein>
    <submittedName>
        <fullName evidence="2">Uncharacterized protein</fullName>
    </submittedName>
</protein>
<reference evidence="2 3" key="1">
    <citation type="submission" date="2024-09" db="EMBL/GenBank/DDBJ databases">
        <authorList>
            <person name="Sun Q."/>
            <person name="Mori K."/>
        </authorList>
    </citation>
    <scope>NUCLEOTIDE SEQUENCE [LARGE SCALE GENOMIC DNA]</scope>
    <source>
        <strain evidence="2 3">NCAIM B.02340</strain>
    </source>
</reference>
<comment type="caution">
    <text evidence="2">The sequence shown here is derived from an EMBL/GenBank/DDBJ whole genome shotgun (WGS) entry which is preliminary data.</text>
</comment>
<evidence type="ECO:0000313" key="3">
    <source>
        <dbReference type="Proteomes" id="UP001589830"/>
    </source>
</evidence>
<evidence type="ECO:0000256" key="1">
    <source>
        <dbReference type="SAM" id="Phobius"/>
    </source>
</evidence>
<keyword evidence="3" id="KW-1185">Reference proteome</keyword>
<gene>
    <name evidence="2" type="ORF">ACFFFP_06120</name>
</gene>
<evidence type="ECO:0000313" key="2">
    <source>
        <dbReference type="EMBL" id="MFC0595741.1"/>
    </source>
</evidence>
<dbReference type="RefSeq" id="WP_188848043.1">
    <property type="nucleotide sequence ID" value="NZ_BMPJ01000030.1"/>
</dbReference>
<name>A0ABV6Q0Y3_9DEIN</name>
<feature type="transmembrane region" description="Helical" evidence="1">
    <location>
        <begin position="117"/>
        <end position="139"/>
    </location>
</feature>
<dbReference type="Proteomes" id="UP001589830">
    <property type="component" value="Unassembled WGS sequence"/>
</dbReference>
<keyword evidence="1" id="KW-0812">Transmembrane</keyword>
<proteinExistence type="predicted"/>
<organism evidence="2 3">
    <name type="scientific">Thermus composti</name>
    <dbReference type="NCBI Taxonomy" id="532059"/>
    <lineage>
        <taxon>Bacteria</taxon>
        <taxon>Thermotogati</taxon>
        <taxon>Deinococcota</taxon>
        <taxon>Deinococci</taxon>
        <taxon>Thermales</taxon>
        <taxon>Thermaceae</taxon>
        <taxon>Thermus</taxon>
    </lineage>
</organism>
<keyword evidence="1" id="KW-0472">Membrane</keyword>
<sequence length="194" mass="20511">MAQYQRKPIDPHAPLKPGRTYELVLSPRSGDLSRVTRADLERALRAKYGNVRVLDWGKRAGDWVVQIRVEPAGSSESASTSDPWAVPPSYGGGGCGSIRCPQPMDYAPTYDGLIQPAFLPALPALLTAAAVVAILYLIWRIVAELKEAVELVPAPARAAAVAGAGIGAGALGLAALGVVALALLGGRRRRRYAY</sequence>
<feature type="transmembrane region" description="Helical" evidence="1">
    <location>
        <begin position="159"/>
        <end position="184"/>
    </location>
</feature>
<dbReference type="EMBL" id="JBHLTW010000026">
    <property type="protein sequence ID" value="MFC0595741.1"/>
    <property type="molecule type" value="Genomic_DNA"/>
</dbReference>
<accession>A0ABV6Q0Y3</accession>